<keyword evidence="10" id="KW-1185">Reference proteome</keyword>
<evidence type="ECO:0000259" key="8">
    <source>
        <dbReference type="PROSITE" id="PS50050"/>
    </source>
</evidence>
<dbReference type="Proteomes" id="UP000014680">
    <property type="component" value="Unassembled WGS sequence"/>
</dbReference>
<dbReference type="InterPro" id="IPR001245">
    <property type="entry name" value="Ser-Thr/Tyr_kinase_cat_dom"/>
</dbReference>
<keyword evidence="4" id="KW-1015">Disulfide bond</keyword>
<keyword evidence="6" id="KW-1133">Transmembrane helix</keyword>
<keyword evidence="2 5" id="KW-0547">Nucleotide-binding</keyword>
<evidence type="ECO:0000256" key="4">
    <source>
        <dbReference type="PROSITE-ProRule" id="PRU00206"/>
    </source>
</evidence>
<evidence type="ECO:0000259" key="7">
    <source>
        <dbReference type="PROSITE" id="PS50011"/>
    </source>
</evidence>
<dbReference type="PROSITE" id="PS50011">
    <property type="entry name" value="PROTEIN_KINASE_DOM"/>
    <property type="match status" value="1"/>
</dbReference>
<dbReference type="SUPFAM" id="SSF56112">
    <property type="entry name" value="Protein kinase-like (PK-like)"/>
    <property type="match status" value="1"/>
</dbReference>
<dbReference type="SMART" id="SM00261">
    <property type="entry name" value="FU"/>
    <property type="match status" value="6"/>
</dbReference>
<feature type="transmembrane region" description="Helical" evidence="6">
    <location>
        <begin position="919"/>
        <end position="950"/>
    </location>
</feature>
<accession>L7FMU0</accession>
<keyword evidence="9" id="KW-0418">Kinase</keyword>
<dbReference type="SMART" id="SM00220">
    <property type="entry name" value="S_TKc"/>
    <property type="match status" value="1"/>
</dbReference>
<sequence length="1366" mass="155249">MSDLKIYNNIMIIIMLYVIYLVNSYEFNCYPVGYNQSEGFKSENGLYCNQNTWFNTSVFFSYDFTFTSTSALQWKSLVFSSLNEITIYSNSWINALQLFYITENTSVVFNGYFHSDIDLIVEENATIQVFGQFSIGDHLTIENPQLDKPPIVLWQSDRLHLYKDYKNFDIRNPINNLNCFDVLSMSNTSCLNFDNYSTHLTTEDFPHTFIEGVARLLSNGKLMRFCPIKTIFDNTVTCTLNQYNYQTEYNGNKNYVFYYPHCPCDDSKTNCYLYLNQNISNFNFQLVEMPDTILVIEKSVDITNADIIKEIQINDDICVNITSLYKDEIIQFSFGTLTVIEGITQNSYSLNFNSTTHTLSISQNLNFNVEISSDITEIKLDVEGIIDNIVLNVKCFVTFGKKVEKVHQLTHNDILKTNDVVVLYFENETIENSMNSNCILMESFMSKTVCIKCNSNTRLVDGMCVGLALNCKTFNSENYCVECENGYLMSADNKCIQSYNYCNIGNEDVCIRCENGYFIDNGRCTTNENCKATNGANCIKCHNGELDTNCDTCGDVNCITCENNRCIICNDGYYIQNDGNCFQTKTESNYVYNNIIYCKNGYYIDNSECKNCSSRNTNWMKCDVEKPMKCSTTYKITESGSCESTTCKNNEEMEQNGRCSATQDNCAFTLNNKCVECFNNYMIDDNGNCMQNNGDNTQYKCKETTQHGCVRCDDKYYLLFGNCVSCDGNCDTCISNSTFCLSCKDGMFLSDHKCITNNDLDGICTQFIPSGGCVKCVDGYYRSELSCERCDVKCGTCNNRESCLTCNLTNYRTSNNKCRPQSDIVGCQLKTTQNGCAKCSDGYFTVNTNECEKCGATCSTCSQTTDMCTSCDTNEVLVDSQCVDISLITNCKEVGHSKCTKCSFWHTPSANGTFCNIKAVWWMIVVIVVVCILLIILITTILFIIIKIVIKNIEMKKKEKTTTLFNMKMSNITFTSLQGGVCINKTELIFNTKCDEIPVGKESCELLCVGNTTSKTLKIQISSKSDEESYQLRIEPDIVILKKGVACEFSIYLTPNYSSNITSQITLISKNLSSGVDTYNTVNVTAKTMMSTKLDYHEIVEDKKLGEGSFGVVYKGSYRGNVVAIKKMKQFNFDDESIEEFEKEVDMLDKFRSEYIVHFYGAVFIPNKVCMVTEFAQFGSCQDLMKHKSSSEIDMKIRIKITKGAANGILYLHENGILHRDIKPDNILVFSLNSRDKVNAKLTDFGSARNINMMMTNMTFTKGIGTPIYMAPEVLKQEKYKKEADIYSFAVTMYEVFGWCEIYPKNIFKYSWKIAEFVTAGKRVENINNIPNSLFEIIQNCWKQNLKERTDIQTVVTNINNMMSIK</sequence>
<comment type="caution">
    <text evidence="4">Lacks conserved residue(s) required for the propagation of feature annotation.</text>
</comment>
<evidence type="ECO:0000313" key="10">
    <source>
        <dbReference type="Proteomes" id="UP000014680"/>
    </source>
</evidence>
<gene>
    <name evidence="9" type="ORF">EIN_392420</name>
</gene>
<keyword evidence="3 5" id="KW-0067">ATP-binding</keyword>
<protein>
    <submittedName>
        <fullName evidence="9">Protein serine/threonine kinase, putative</fullName>
        <ecNumber evidence="9">2.7.11.25</ecNumber>
    </submittedName>
</protein>
<evidence type="ECO:0000256" key="3">
    <source>
        <dbReference type="ARBA" id="ARBA00022840"/>
    </source>
</evidence>
<dbReference type="InterPro" id="IPR011009">
    <property type="entry name" value="Kinase-like_dom_sf"/>
</dbReference>
<keyword evidence="1" id="KW-0723">Serine/threonine-protein kinase</keyword>
<keyword evidence="6" id="KW-0472">Membrane</keyword>
<evidence type="ECO:0000256" key="1">
    <source>
        <dbReference type="ARBA" id="ARBA00022527"/>
    </source>
</evidence>
<dbReference type="PROSITE" id="PS00108">
    <property type="entry name" value="PROTEIN_KINASE_ST"/>
    <property type="match status" value="1"/>
</dbReference>
<dbReference type="EMBL" id="KB206585">
    <property type="protein sequence ID" value="ELP89731.1"/>
    <property type="molecule type" value="Genomic_DNA"/>
</dbReference>
<dbReference type="InterPro" id="IPR000719">
    <property type="entry name" value="Prot_kinase_dom"/>
</dbReference>
<feature type="binding site" evidence="5">
    <location>
        <position position="1127"/>
    </location>
    <ligand>
        <name>ATP</name>
        <dbReference type="ChEBI" id="CHEBI:30616"/>
    </ligand>
</feature>
<dbReference type="Pfam" id="PF07714">
    <property type="entry name" value="PK_Tyr_Ser-Thr"/>
    <property type="match status" value="1"/>
</dbReference>
<dbReference type="GO" id="GO:0005524">
    <property type="term" value="F:ATP binding"/>
    <property type="evidence" value="ECO:0007669"/>
    <property type="project" value="UniProtKB-UniRule"/>
</dbReference>
<organism evidence="9 10">
    <name type="scientific">Entamoeba invadens IP1</name>
    <dbReference type="NCBI Taxonomy" id="370355"/>
    <lineage>
        <taxon>Eukaryota</taxon>
        <taxon>Amoebozoa</taxon>
        <taxon>Evosea</taxon>
        <taxon>Archamoebae</taxon>
        <taxon>Mastigamoebida</taxon>
        <taxon>Entamoebidae</taxon>
        <taxon>Entamoeba</taxon>
    </lineage>
</organism>
<feature type="repeat" description="TNFR-Cys" evidence="4">
    <location>
        <begin position="838"/>
        <end position="882"/>
    </location>
</feature>
<dbReference type="InterPro" id="IPR053215">
    <property type="entry name" value="TKL_Ser/Thr_kinase"/>
</dbReference>
<dbReference type="VEuPathDB" id="AmoebaDB:EIN_392420"/>
<proteinExistence type="predicted"/>
<dbReference type="RefSeq" id="XP_004256502.1">
    <property type="nucleotide sequence ID" value="XM_004256454.1"/>
</dbReference>
<keyword evidence="9" id="KW-0808">Transferase</keyword>
<dbReference type="KEGG" id="eiv:EIN_392420"/>
<dbReference type="PANTHER" id="PTHR45756">
    <property type="entry name" value="PALMITOYLTRANSFERASE"/>
    <property type="match status" value="1"/>
</dbReference>
<dbReference type="PROSITE" id="PS00107">
    <property type="entry name" value="PROTEIN_KINASE_ATP"/>
    <property type="match status" value="1"/>
</dbReference>
<dbReference type="OMA" id="XNIKEIE"/>
<feature type="domain" description="TNFR-Cys" evidence="8">
    <location>
        <begin position="838"/>
        <end position="882"/>
    </location>
</feature>
<feature type="disulfide bond" evidence="4">
    <location>
        <begin position="839"/>
        <end position="854"/>
    </location>
</feature>
<evidence type="ECO:0000256" key="6">
    <source>
        <dbReference type="SAM" id="Phobius"/>
    </source>
</evidence>
<dbReference type="GeneID" id="14888709"/>
<dbReference type="InterPro" id="IPR008271">
    <property type="entry name" value="Ser/Thr_kinase_AS"/>
</dbReference>
<feature type="disulfide bond" evidence="4">
    <location>
        <begin position="858"/>
        <end position="871"/>
    </location>
</feature>
<keyword evidence="6" id="KW-0812">Transmembrane</keyword>
<evidence type="ECO:0000313" key="9">
    <source>
        <dbReference type="EMBL" id="ELP89731.1"/>
    </source>
</evidence>
<dbReference type="Gene3D" id="2.10.220.10">
    <property type="entry name" value="Hormone Receptor, Insulin-like Growth Factor Receptor 1, Chain A, domain 2"/>
    <property type="match status" value="2"/>
</dbReference>
<dbReference type="EC" id="2.7.11.25" evidence="9"/>
<dbReference type="OrthoDB" id="30378at2759"/>
<dbReference type="InterPro" id="IPR006212">
    <property type="entry name" value="Furin_repeat"/>
</dbReference>
<name>L7FMU0_ENTIV</name>
<feature type="transmembrane region" description="Helical" evidence="6">
    <location>
        <begin position="7"/>
        <end position="25"/>
    </location>
</feature>
<dbReference type="PANTHER" id="PTHR45756:SF1">
    <property type="entry name" value="PROTEIN KINASE DOMAIN CONTAINING PROTEIN"/>
    <property type="match status" value="1"/>
</dbReference>
<dbReference type="PROSITE" id="PS50050">
    <property type="entry name" value="TNFR_NGFR_2"/>
    <property type="match status" value="1"/>
</dbReference>
<dbReference type="InterPro" id="IPR009030">
    <property type="entry name" value="Growth_fac_rcpt_cys_sf"/>
</dbReference>
<dbReference type="InterPro" id="IPR001368">
    <property type="entry name" value="TNFR/NGFR_Cys_rich_reg"/>
</dbReference>
<evidence type="ECO:0000256" key="5">
    <source>
        <dbReference type="PROSITE-ProRule" id="PRU10141"/>
    </source>
</evidence>
<reference evidence="9 10" key="1">
    <citation type="submission" date="2012-10" db="EMBL/GenBank/DDBJ databases">
        <authorList>
            <person name="Zafar N."/>
            <person name="Inman J."/>
            <person name="Hall N."/>
            <person name="Lorenzi H."/>
            <person name="Caler E."/>
        </authorList>
    </citation>
    <scope>NUCLEOTIDE SEQUENCE [LARGE SCALE GENOMIC DNA]</scope>
    <source>
        <strain evidence="9 10">IP1</strain>
    </source>
</reference>
<dbReference type="SUPFAM" id="SSF57184">
    <property type="entry name" value="Growth factor receptor domain"/>
    <property type="match status" value="2"/>
</dbReference>
<evidence type="ECO:0000256" key="2">
    <source>
        <dbReference type="ARBA" id="ARBA00022741"/>
    </source>
</evidence>
<feature type="domain" description="Protein kinase" evidence="7">
    <location>
        <begin position="1099"/>
        <end position="1363"/>
    </location>
</feature>
<dbReference type="InterPro" id="IPR017441">
    <property type="entry name" value="Protein_kinase_ATP_BS"/>
</dbReference>
<dbReference type="Gene3D" id="1.10.510.10">
    <property type="entry name" value="Transferase(Phosphotransferase) domain 1"/>
    <property type="match status" value="1"/>
</dbReference>
<dbReference type="GO" id="GO:0004709">
    <property type="term" value="F:MAP kinase kinase kinase activity"/>
    <property type="evidence" value="ECO:0007669"/>
    <property type="project" value="UniProtKB-EC"/>
</dbReference>